<dbReference type="InterPro" id="IPR000182">
    <property type="entry name" value="GNAT_dom"/>
</dbReference>
<keyword evidence="1" id="KW-0808">Transferase</keyword>
<dbReference type="PANTHER" id="PTHR43877:SF1">
    <property type="entry name" value="ACETYLTRANSFERASE"/>
    <property type="match status" value="1"/>
</dbReference>
<comment type="caution">
    <text evidence="4">The sequence shown here is derived from an EMBL/GenBank/DDBJ whole genome shotgun (WGS) entry which is preliminary data.</text>
</comment>
<dbReference type="Gene3D" id="3.40.630.30">
    <property type="match status" value="1"/>
</dbReference>
<dbReference type="Pfam" id="PF00583">
    <property type="entry name" value="Acetyltransf_1"/>
    <property type="match status" value="1"/>
</dbReference>
<dbReference type="PANTHER" id="PTHR43877">
    <property type="entry name" value="AMINOALKYLPHOSPHONATE N-ACETYLTRANSFERASE-RELATED-RELATED"/>
    <property type="match status" value="1"/>
</dbReference>
<evidence type="ECO:0000256" key="1">
    <source>
        <dbReference type="ARBA" id="ARBA00022679"/>
    </source>
</evidence>
<dbReference type="EMBL" id="JADIMO010000082">
    <property type="protein sequence ID" value="MBO8445285.1"/>
    <property type="molecule type" value="Genomic_DNA"/>
</dbReference>
<proteinExistence type="predicted"/>
<dbReference type="PROSITE" id="PS51186">
    <property type="entry name" value="GNAT"/>
    <property type="match status" value="1"/>
</dbReference>
<reference evidence="4" key="2">
    <citation type="journal article" date="2021" name="PeerJ">
        <title>Extensive microbial diversity within the chicken gut microbiome revealed by metagenomics and culture.</title>
        <authorList>
            <person name="Gilroy R."/>
            <person name="Ravi A."/>
            <person name="Getino M."/>
            <person name="Pursley I."/>
            <person name="Horton D.L."/>
            <person name="Alikhan N.F."/>
            <person name="Baker D."/>
            <person name="Gharbi K."/>
            <person name="Hall N."/>
            <person name="Watson M."/>
            <person name="Adriaenssens E.M."/>
            <person name="Foster-Nyarko E."/>
            <person name="Jarju S."/>
            <person name="Secka A."/>
            <person name="Antonio M."/>
            <person name="Oren A."/>
            <person name="Chaudhuri R.R."/>
            <person name="La Ragione R."/>
            <person name="Hildebrand F."/>
            <person name="Pallen M.J."/>
        </authorList>
    </citation>
    <scope>NUCLEOTIDE SEQUENCE</scope>
    <source>
        <strain evidence="4">D5-748</strain>
    </source>
</reference>
<organism evidence="4 5">
    <name type="scientific">Candidatus Cryptobacteroides merdavium</name>
    <dbReference type="NCBI Taxonomy" id="2840769"/>
    <lineage>
        <taxon>Bacteria</taxon>
        <taxon>Pseudomonadati</taxon>
        <taxon>Bacteroidota</taxon>
        <taxon>Bacteroidia</taxon>
        <taxon>Bacteroidales</taxon>
        <taxon>Candidatus Cryptobacteroides</taxon>
    </lineage>
</organism>
<keyword evidence="2" id="KW-0012">Acyltransferase</keyword>
<protein>
    <submittedName>
        <fullName evidence="4">GNAT family N-acetyltransferase</fullName>
    </submittedName>
</protein>
<feature type="domain" description="N-acetyltransferase" evidence="3">
    <location>
        <begin position="4"/>
        <end position="193"/>
    </location>
</feature>
<dbReference type="SUPFAM" id="SSF55729">
    <property type="entry name" value="Acyl-CoA N-acyltransferases (Nat)"/>
    <property type="match status" value="1"/>
</dbReference>
<evidence type="ECO:0000259" key="3">
    <source>
        <dbReference type="PROSITE" id="PS51186"/>
    </source>
</evidence>
<dbReference type="InterPro" id="IPR050832">
    <property type="entry name" value="Bact_Acetyltransf"/>
</dbReference>
<dbReference type="CDD" id="cd04301">
    <property type="entry name" value="NAT_SF"/>
    <property type="match status" value="1"/>
</dbReference>
<evidence type="ECO:0000313" key="4">
    <source>
        <dbReference type="EMBL" id="MBO8445285.1"/>
    </source>
</evidence>
<dbReference type="InterPro" id="IPR016181">
    <property type="entry name" value="Acyl_CoA_acyltransferase"/>
</dbReference>
<evidence type="ECO:0000256" key="2">
    <source>
        <dbReference type="ARBA" id="ARBA00023315"/>
    </source>
</evidence>
<dbReference type="AlphaFoldDB" id="A0A9D9EE22"/>
<reference evidence="4" key="1">
    <citation type="submission" date="2020-10" db="EMBL/GenBank/DDBJ databases">
        <authorList>
            <person name="Gilroy R."/>
        </authorList>
    </citation>
    <scope>NUCLEOTIDE SEQUENCE</scope>
    <source>
        <strain evidence="4">D5-748</strain>
    </source>
</reference>
<evidence type="ECO:0000313" key="5">
    <source>
        <dbReference type="Proteomes" id="UP000823619"/>
    </source>
</evidence>
<gene>
    <name evidence="4" type="ORF">IAC23_06290</name>
</gene>
<name>A0A9D9EE22_9BACT</name>
<accession>A0A9D9EE22</accession>
<dbReference type="GO" id="GO:0016747">
    <property type="term" value="F:acyltransferase activity, transferring groups other than amino-acyl groups"/>
    <property type="evidence" value="ECO:0007669"/>
    <property type="project" value="InterPro"/>
</dbReference>
<dbReference type="Proteomes" id="UP000823619">
    <property type="component" value="Unassembled WGS sequence"/>
</dbReference>
<sequence>MENVIVRPARKEDADAVARLFMMAWPMDSFLAMSPELDEDKFAEIISSYVQAEDTLYSYRNTMVAEVGNVIAGAMNGYDGASYDTLKRPILEDFAKRFPDAESDFGAVKETEAGEFYLDSAGVRPDMRSMGIGSKLFEAMIGRAKEAGFRTVGLIVDVDKPKAEALYLRLGFSFIGYKEFLGQQMKHMQKDIG</sequence>